<dbReference type="AlphaFoldDB" id="A0ABC8L5X3"/>
<dbReference type="InterPro" id="IPR010666">
    <property type="entry name" value="Znf_GRF"/>
</dbReference>
<keyword evidence="5" id="KW-0175">Coiled coil</keyword>
<feature type="domain" description="GRF-type" evidence="6">
    <location>
        <begin position="10"/>
        <end position="52"/>
    </location>
</feature>
<name>A0ABC8L5X3_ERUVS</name>
<evidence type="ECO:0000256" key="5">
    <source>
        <dbReference type="SAM" id="Coils"/>
    </source>
</evidence>
<dbReference type="EMBL" id="CAKOAT010457376">
    <property type="protein sequence ID" value="CAH8375382.1"/>
    <property type="molecule type" value="Genomic_DNA"/>
</dbReference>
<keyword evidence="8" id="KW-1185">Reference proteome</keyword>
<evidence type="ECO:0000313" key="7">
    <source>
        <dbReference type="EMBL" id="CAH8375382.1"/>
    </source>
</evidence>
<keyword evidence="1" id="KW-0479">Metal-binding</keyword>
<dbReference type="PANTHER" id="PTHR33248">
    <property type="entry name" value="ZINC ION-BINDING PROTEIN"/>
    <property type="match status" value="1"/>
</dbReference>
<reference evidence="7 8" key="1">
    <citation type="submission" date="2022-03" db="EMBL/GenBank/DDBJ databases">
        <authorList>
            <person name="Macdonald S."/>
            <person name="Ahmed S."/>
            <person name="Newling K."/>
        </authorList>
    </citation>
    <scope>NUCLEOTIDE SEQUENCE [LARGE SCALE GENOMIC DNA]</scope>
</reference>
<proteinExistence type="predicted"/>
<evidence type="ECO:0000256" key="1">
    <source>
        <dbReference type="ARBA" id="ARBA00022723"/>
    </source>
</evidence>
<gene>
    <name evidence="7" type="ORF">ERUC_LOCUS32178</name>
</gene>
<evidence type="ECO:0000256" key="3">
    <source>
        <dbReference type="ARBA" id="ARBA00022833"/>
    </source>
</evidence>
<protein>
    <recommendedName>
        <fullName evidence="6">GRF-type domain-containing protein</fullName>
    </recommendedName>
</protein>
<dbReference type="PROSITE" id="PS51999">
    <property type="entry name" value="ZF_GRF"/>
    <property type="match status" value="1"/>
</dbReference>
<evidence type="ECO:0000313" key="8">
    <source>
        <dbReference type="Proteomes" id="UP001642260"/>
    </source>
</evidence>
<organism evidence="7 8">
    <name type="scientific">Eruca vesicaria subsp. sativa</name>
    <name type="common">Garden rocket</name>
    <name type="synonym">Eruca sativa</name>
    <dbReference type="NCBI Taxonomy" id="29727"/>
    <lineage>
        <taxon>Eukaryota</taxon>
        <taxon>Viridiplantae</taxon>
        <taxon>Streptophyta</taxon>
        <taxon>Embryophyta</taxon>
        <taxon>Tracheophyta</taxon>
        <taxon>Spermatophyta</taxon>
        <taxon>Magnoliopsida</taxon>
        <taxon>eudicotyledons</taxon>
        <taxon>Gunneridae</taxon>
        <taxon>Pentapetalae</taxon>
        <taxon>rosids</taxon>
        <taxon>malvids</taxon>
        <taxon>Brassicales</taxon>
        <taxon>Brassicaceae</taxon>
        <taxon>Brassiceae</taxon>
        <taxon>Eruca</taxon>
    </lineage>
</organism>
<keyword evidence="2 4" id="KW-0863">Zinc-finger</keyword>
<comment type="caution">
    <text evidence="7">The sequence shown here is derived from an EMBL/GenBank/DDBJ whole genome shotgun (WGS) entry which is preliminary data.</text>
</comment>
<accession>A0ABC8L5X3</accession>
<dbReference type="Pfam" id="PF06839">
    <property type="entry name" value="Zn_ribbon_GRF"/>
    <property type="match status" value="1"/>
</dbReference>
<evidence type="ECO:0000256" key="4">
    <source>
        <dbReference type="PROSITE-ProRule" id="PRU01343"/>
    </source>
</evidence>
<keyword evidence="3" id="KW-0862">Zinc</keyword>
<evidence type="ECO:0000259" key="6">
    <source>
        <dbReference type="PROSITE" id="PS51999"/>
    </source>
</evidence>
<feature type="coiled-coil region" evidence="5">
    <location>
        <begin position="99"/>
        <end position="126"/>
    </location>
</feature>
<dbReference type="GO" id="GO:0008270">
    <property type="term" value="F:zinc ion binding"/>
    <property type="evidence" value="ECO:0007669"/>
    <property type="project" value="UniProtKB-KW"/>
</dbReference>
<evidence type="ECO:0000256" key="2">
    <source>
        <dbReference type="ARBA" id="ARBA00022771"/>
    </source>
</evidence>
<sequence length="141" mass="15873">MVDRGFPTHCPCGARVSRRTSKTSTNPGRLFHSCPHGNENNPHHLFKWTDLCVVEEIDDIKHNIDGIQRASVETEKVLQVCQTKIETIANVTHACCGVVGALKTEITLFEQEIKDVQSELKRFKNIVACVVLFFGMYKLCT</sequence>
<dbReference type="Proteomes" id="UP001642260">
    <property type="component" value="Unassembled WGS sequence"/>
</dbReference>